<accession>A0A0F9ATR7</accession>
<protein>
    <submittedName>
        <fullName evidence="1">Uncharacterized protein</fullName>
    </submittedName>
</protein>
<dbReference type="AlphaFoldDB" id="A0A0F9ATR7"/>
<reference evidence="1" key="1">
    <citation type="journal article" date="2015" name="Nature">
        <title>Complex archaea that bridge the gap between prokaryotes and eukaryotes.</title>
        <authorList>
            <person name="Spang A."/>
            <person name="Saw J.H."/>
            <person name="Jorgensen S.L."/>
            <person name="Zaremba-Niedzwiedzka K."/>
            <person name="Martijn J."/>
            <person name="Lind A.E."/>
            <person name="van Eijk R."/>
            <person name="Schleper C."/>
            <person name="Guy L."/>
            <person name="Ettema T.J."/>
        </authorList>
    </citation>
    <scope>NUCLEOTIDE SEQUENCE</scope>
</reference>
<proteinExistence type="predicted"/>
<organism evidence="1">
    <name type="scientific">marine sediment metagenome</name>
    <dbReference type="NCBI Taxonomy" id="412755"/>
    <lineage>
        <taxon>unclassified sequences</taxon>
        <taxon>metagenomes</taxon>
        <taxon>ecological metagenomes</taxon>
    </lineage>
</organism>
<comment type="caution">
    <text evidence="1">The sequence shown here is derived from an EMBL/GenBank/DDBJ whole genome shotgun (WGS) entry which is preliminary data.</text>
</comment>
<feature type="non-terminal residue" evidence="1">
    <location>
        <position position="27"/>
    </location>
</feature>
<name>A0A0F9ATR7_9ZZZZ</name>
<gene>
    <name evidence="1" type="ORF">LCGC14_2610130</name>
</gene>
<evidence type="ECO:0000313" key="1">
    <source>
        <dbReference type="EMBL" id="KKL05032.1"/>
    </source>
</evidence>
<sequence>MRKMINEIPIEKCLLMTLFNYNTEKLE</sequence>
<dbReference type="EMBL" id="LAZR01044288">
    <property type="protein sequence ID" value="KKL05032.1"/>
    <property type="molecule type" value="Genomic_DNA"/>
</dbReference>